<evidence type="ECO:0000313" key="2">
    <source>
        <dbReference type="Proteomes" id="UP000014174"/>
    </source>
</evidence>
<reference evidence="1 2" key="1">
    <citation type="journal article" date="2013" name="Genome Announc.">
        <title>Draft Genome Sequence of Arcticibacter svalbardensis Strain MN12-7T, a Member of the Family Sphingobacteriaceae Isolated from an Arctic Soil Sample.</title>
        <authorList>
            <person name="Shivaji S."/>
            <person name="Ara S."/>
            <person name="Prasad S."/>
            <person name="Manasa B.P."/>
            <person name="Begum Z."/>
            <person name="Singh A."/>
            <person name="Kumar Pinnaka A."/>
        </authorList>
    </citation>
    <scope>NUCLEOTIDE SEQUENCE [LARGE SCALE GENOMIC DNA]</scope>
    <source>
        <strain evidence="1 2">MN12-7</strain>
    </source>
</reference>
<dbReference type="AlphaFoldDB" id="R9GRQ7"/>
<evidence type="ECO:0000313" key="1">
    <source>
        <dbReference type="EMBL" id="EOR94383.1"/>
    </source>
</evidence>
<comment type="caution">
    <text evidence="1">The sequence shown here is derived from an EMBL/GenBank/DDBJ whole genome shotgun (WGS) entry which is preliminary data.</text>
</comment>
<dbReference type="Proteomes" id="UP000014174">
    <property type="component" value="Unassembled WGS sequence"/>
</dbReference>
<accession>R9GRQ7</accession>
<protein>
    <submittedName>
        <fullName evidence="1">Uncharacterized protein</fullName>
    </submittedName>
</protein>
<dbReference type="EMBL" id="AQPN01000086">
    <property type="protein sequence ID" value="EOR94383.1"/>
    <property type="molecule type" value="Genomic_DNA"/>
</dbReference>
<gene>
    <name evidence="1" type="ORF">ADIARSV_2465</name>
</gene>
<name>R9GRQ7_9SPHI</name>
<organism evidence="1 2">
    <name type="scientific">Arcticibacter svalbardensis MN12-7</name>
    <dbReference type="NCBI Taxonomy" id="1150600"/>
    <lineage>
        <taxon>Bacteria</taxon>
        <taxon>Pseudomonadati</taxon>
        <taxon>Bacteroidota</taxon>
        <taxon>Sphingobacteriia</taxon>
        <taxon>Sphingobacteriales</taxon>
        <taxon>Sphingobacteriaceae</taxon>
        <taxon>Arcticibacter</taxon>
    </lineage>
</organism>
<keyword evidence="2" id="KW-1185">Reference proteome</keyword>
<sequence length="49" mass="5521">MTFKLLTAKKLSIFAHISVYKFTKIVTLNVRYSSTICVLNSIKIATISI</sequence>
<proteinExistence type="predicted"/>